<name>A0A9W9MYN7_9EURO</name>
<accession>A0A9W9MYN7</accession>
<dbReference type="OrthoDB" id="4324213at2759"/>
<sequence>MDIENFLNPVDEVIKDDLATIDDVVLSEFLPEVDEDEIEVQKPQIPYNEAIQALKTLCLYEEQQDQGETSLINALHKHERVLEARRIGEQKQRDIRSYFGA</sequence>
<keyword evidence="2" id="KW-1185">Reference proteome</keyword>
<dbReference type="EMBL" id="JAPQKP010000001">
    <property type="protein sequence ID" value="KAJ5209981.1"/>
    <property type="molecule type" value="Genomic_DNA"/>
</dbReference>
<protein>
    <submittedName>
        <fullName evidence="1">Uncharacterized protein</fullName>
    </submittedName>
</protein>
<gene>
    <name evidence="1" type="ORF">N7472_000120</name>
</gene>
<dbReference type="AlphaFoldDB" id="A0A9W9MYN7"/>
<evidence type="ECO:0000313" key="1">
    <source>
        <dbReference type="EMBL" id="KAJ5209981.1"/>
    </source>
</evidence>
<evidence type="ECO:0000313" key="2">
    <source>
        <dbReference type="Proteomes" id="UP001150879"/>
    </source>
</evidence>
<organism evidence="1 2">
    <name type="scientific">Penicillium cf. griseofulvum</name>
    <dbReference type="NCBI Taxonomy" id="2972120"/>
    <lineage>
        <taxon>Eukaryota</taxon>
        <taxon>Fungi</taxon>
        <taxon>Dikarya</taxon>
        <taxon>Ascomycota</taxon>
        <taxon>Pezizomycotina</taxon>
        <taxon>Eurotiomycetes</taxon>
        <taxon>Eurotiomycetidae</taxon>
        <taxon>Eurotiales</taxon>
        <taxon>Aspergillaceae</taxon>
        <taxon>Penicillium</taxon>
    </lineage>
</organism>
<dbReference type="Proteomes" id="UP001150879">
    <property type="component" value="Unassembled WGS sequence"/>
</dbReference>
<comment type="caution">
    <text evidence="1">The sequence shown here is derived from an EMBL/GenBank/DDBJ whole genome shotgun (WGS) entry which is preliminary data.</text>
</comment>
<proteinExistence type="predicted"/>
<reference evidence="1" key="2">
    <citation type="journal article" date="2023" name="IMA Fungus">
        <title>Comparative genomic study of the Penicillium genus elucidates a diverse pangenome and 15 lateral gene transfer events.</title>
        <authorList>
            <person name="Petersen C."/>
            <person name="Sorensen T."/>
            <person name="Nielsen M.R."/>
            <person name="Sondergaard T.E."/>
            <person name="Sorensen J.L."/>
            <person name="Fitzpatrick D.A."/>
            <person name="Frisvad J.C."/>
            <person name="Nielsen K.L."/>
        </authorList>
    </citation>
    <scope>NUCLEOTIDE SEQUENCE</scope>
    <source>
        <strain evidence="1">IBT 16849</strain>
    </source>
</reference>
<reference evidence="1" key="1">
    <citation type="submission" date="2022-11" db="EMBL/GenBank/DDBJ databases">
        <authorList>
            <person name="Petersen C."/>
        </authorList>
    </citation>
    <scope>NUCLEOTIDE SEQUENCE</scope>
    <source>
        <strain evidence="1">IBT 16849</strain>
    </source>
</reference>